<evidence type="ECO:0000313" key="3">
    <source>
        <dbReference type="Proteomes" id="UP000177811"/>
    </source>
</evidence>
<protein>
    <recommendedName>
        <fullName evidence="4">PsbP C-terminal domain-containing protein</fullName>
    </recommendedName>
</protein>
<proteinExistence type="predicted"/>
<evidence type="ECO:0000313" key="2">
    <source>
        <dbReference type="EMBL" id="OHA01807.1"/>
    </source>
</evidence>
<gene>
    <name evidence="2" type="ORF">A3C16_05835</name>
</gene>
<sequence length="241" mass="27328">MVNASERDVAGAGQNASGPANAYTDAIFLKDGYFCFWHFRMPSTLKRAGVIVLFFVVLTVPVITFGTAIQTYAFDMEYLNESKTAGILRPKYWTVTEEKYIATNGATRRLVVLKDQAEQGSRIAKYVYLISSTPSGIFDLPVPVVTRVSQKDLVNYYIDQALRSSVGARVISASIKDRNGEKVYSVEWSRLSAGKIRYRVFDEFIFHGDTTYQVHAEYSENFPVLRERITRIVQSIRFIKN</sequence>
<organism evidence="2 3">
    <name type="scientific">Candidatus Sungbacteria bacterium RIFCSPHIGHO2_02_FULL_51_29</name>
    <dbReference type="NCBI Taxonomy" id="1802273"/>
    <lineage>
        <taxon>Bacteria</taxon>
        <taxon>Candidatus Sungiibacteriota</taxon>
    </lineage>
</organism>
<reference evidence="2 3" key="1">
    <citation type="journal article" date="2016" name="Nat. Commun.">
        <title>Thousands of microbial genomes shed light on interconnected biogeochemical processes in an aquifer system.</title>
        <authorList>
            <person name="Anantharaman K."/>
            <person name="Brown C.T."/>
            <person name="Hug L.A."/>
            <person name="Sharon I."/>
            <person name="Castelle C.J."/>
            <person name="Probst A.J."/>
            <person name="Thomas B.C."/>
            <person name="Singh A."/>
            <person name="Wilkins M.J."/>
            <person name="Karaoz U."/>
            <person name="Brodie E.L."/>
            <person name="Williams K.H."/>
            <person name="Hubbard S.S."/>
            <person name="Banfield J.F."/>
        </authorList>
    </citation>
    <scope>NUCLEOTIDE SEQUENCE [LARGE SCALE GENOMIC DNA]</scope>
</reference>
<name>A0A1G2KQU7_9BACT</name>
<comment type="caution">
    <text evidence="2">The sequence shown here is derived from an EMBL/GenBank/DDBJ whole genome shotgun (WGS) entry which is preliminary data.</text>
</comment>
<dbReference type="AlphaFoldDB" id="A0A1G2KQU7"/>
<feature type="transmembrane region" description="Helical" evidence="1">
    <location>
        <begin position="50"/>
        <end position="74"/>
    </location>
</feature>
<accession>A0A1G2KQU7</accession>
<evidence type="ECO:0000256" key="1">
    <source>
        <dbReference type="SAM" id="Phobius"/>
    </source>
</evidence>
<keyword evidence="1" id="KW-0472">Membrane</keyword>
<dbReference type="Proteomes" id="UP000177811">
    <property type="component" value="Unassembled WGS sequence"/>
</dbReference>
<keyword evidence="1" id="KW-0812">Transmembrane</keyword>
<evidence type="ECO:0008006" key="4">
    <source>
        <dbReference type="Google" id="ProtNLM"/>
    </source>
</evidence>
<keyword evidence="1" id="KW-1133">Transmembrane helix</keyword>
<dbReference type="EMBL" id="MHQL01000053">
    <property type="protein sequence ID" value="OHA01807.1"/>
    <property type="molecule type" value="Genomic_DNA"/>
</dbReference>